<dbReference type="EMBL" id="CP017553">
    <property type="protein sequence ID" value="AOW00378.1"/>
    <property type="molecule type" value="Genomic_DNA"/>
</dbReference>
<dbReference type="RefSeq" id="XP_499859.1">
    <property type="nucleotide sequence ID" value="XM_499859.3"/>
</dbReference>
<dbReference type="CDD" id="cd07067">
    <property type="entry name" value="HP_PGM_like"/>
    <property type="match status" value="1"/>
</dbReference>
<reference evidence="2 3" key="1">
    <citation type="journal article" date="2016" name="PLoS ONE">
        <title>Sequence Assembly of Yarrowia lipolytica Strain W29/CLIB89 Shows Transposable Element Diversity.</title>
        <authorList>
            <person name="Magnan C."/>
            <person name="Yu J."/>
            <person name="Chang I."/>
            <person name="Jahn E."/>
            <person name="Kanomata Y."/>
            <person name="Wu J."/>
            <person name="Zeller M."/>
            <person name="Oakes M."/>
            <person name="Baldi P."/>
            <person name="Sandmeyer S."/>
        </authorList>
    </citation>
    <scope>NUCLEOTIDE SEQUENCE [LARGE SCALE GENOMIC DNA]</scope>
    <source>
        <strain evidence="3">CLIB89(W29)</strain>
    </source>
</reference>
<dbReference type="OrthoDB" id="3898179at2759"/>
<protein>
    <recommendedName>
        <fullName evidence="4">Histidine phosphatase superfamily</fullName>
    </recommendedName>
</protein>
<dbReference type="InterPro" id="IPR013078">
    <property type="entry name" value="His_Pase_superF_clade-1"/>
</dbReference>
<dbReference type="VEuPathDB" id="FungiDB:YALI1_A07538g"/>
<dbReference type="Pfam" id="PF00300">
    <property type="entry name" value="His_Phos_1"/>
    <property type="match status" value="1"/>
</dbReference>
<proteinExistence type="predicted"/>
<organism evidence="2 3">
    <name type="scientific">Yarrowia lipolytica</name>
    <name type="common">Candida lipolytica</name>
    <dbReference type="NCBI Taxonomy" id="4952"/>
    <lineage>
        <taxon>Eukaryota</taxon>
        <taxon>Fungi</taxon>
        <taxon>Dikarya</taxon>
        <taxon>Ascomycota</taxon>
        <taxon>Saccharomycotina</taxon>
        <taxon>Dipodascomycetes</taxon>
        <taxon>Dipodascales</taxon>
        <taxon>Dipodascales incertae sedis</taxon>
        <taxon>Yarrowia</taxon>
    </lineage>
</organism>
<dbReference type="Gene3D" id="3.40.50.1240">
    <property type="entry name" value="Phosphoglycerate mutase-like"/>
    <property type="match status" value="1"/>
</dbReference>
<evidence type="ECO:0000313" key="3">
    <source>
        <dbReference type="Proteomes" id="UP000182444"/>
    </source>
</evidence>
<dbReference type="SMART" id="SM00855">
    <property type="entry name" value="PGAM"/>
    <property type="match status" value="1"/>
</dbReference>
<dbReference type="PANTHER" id="PTHR16469:SF27">
    <property type="entry name" value="UBIQUITIN-ASSOCIATED AND SH3 DOMAIN-CONTAINING BA-RELATED"/>
    <property type="match status" value="1"/>
</dbReference>
<dbReference type="AlphaFoldDB" id="A0A1H6PW49"/>
<dbReference type="GeneID" id="2906092"/>
<dbReference type="InterPro" id="IPR029033">
    <property type="entry name" value="His_PPase_superfam"/>
</dbReference>
<dbReference type="KEGG" id="yli:2906092"/>
<feature type="region of interest" description="Disordered" evidence="1">
    <location>
        <begin position="221"/>
        <end position="240"/>
    </location>
</feature>
<evidence type="ECO:0008006" key="4">
    <source>
        <dbReference type="Google" id="ProtNLM"/>
    </source>
</evidence>
<feature type="region of interest" description="Disordered" evidence="1">
    <location>
        <begin position="318"/>
        <end position="348"/>
    </location>
</feature>
<feature type="region of interest" description="Disordered" evidence="1">
    <location>
        <begin position="278"/>
        <end position="300"/>
    </location>
</feature>
<feature type="compositionally biased region" description="Polar residues" evidence="1">
    <location>
        <begin position="227"/>
        <end position="240"/>
    </location>
</feature>
<accession>A0A1H6PW49</accession>
<evidence type="ECO:0000256" key="1">
    <source>
        <dbReference type="SAM" id="MobiDB-lite"/>
    </source>
</evidence>
<feature type="region of interest" description="Disordered" evidence="1">
    <location>
        <begin position="393"/>
        <end position="469"/>
    </location>
</feature>
<dbReference type="SUPFAM" id="SSF53254">
    <property type="entry name" value="Phosphoglycerate mutase-like"/>
    <property type="match status" value="1"/>
</dbReference>
<feature type="compositionally biased region" description="Low complexity" evidence="1">
    <location>
        <begin position="321"/>
        <end position="337"/>
    </location>
</feature>
<feature type="compositionally biased region" description="Low complexity" evidence="1">
    <location>
        <begin position="446"/>
        <end position="455"/>
    </location>
</feature>
<dbReference type="InterPro" id="IPR051710">
    <property type="entry name" value="Phosphatase_SH3-domain"/>
</dbReference>
<name>A0A1H6PW49_YARLL</name>
<sequence>MVKQIFIVRHTTRQDTVQSNWAETAEYGYNPPLADLGHSQATEAGRYIRSLMHQQPTRVMVHTSPFLRCVQTAAHIAEELIGCNPKIRMDAALGEWLTPDYFANSSPPPDDNHADLANQAVSALQRQSKLRLVENGWNITCLGDSGSMREFWSEMHLRFEHYLKRLNGFYSKHNRKIETLIIVTHGAGVSSLLTHFCGEPVLSEIRLGSISLVSRDEEADEAGSFASAGNNSKDSGSRSRAGSITNWAWLGPDQVEEKFSIGSWQLDLLNVAAGTTGAAHNGSVPGRSNVDGLAPPGSDMSMKRRTSSPAMFMLNTTFLGSAPPSTRTSRASSLLRPSGPPQILSVPEGVVTGDSASQKAWVAATTDSTSAAASSAAASSATASAAVSSPAAARTSGGSQLTPSASVPAMLDVESGSRRQEPSTISGSASRAPESSDAPSTPPSESPEGSPTTSPQFSSGTWLLGSNRW</sequence>
<dbReference type="eggNOG" id="KOG3734">
    <property type="taxonomic scope" value="Eukaryota"/>
</dbReference>
<gene>
    <name evidence="2" type="ORF">YALI1_A07538g</name>
</gene>
<dbReference type="VEuPathDB" id="FungiDB:YALI0_A08019g"/>
<dbReference type="Proteomes" id="UP000182444">
    <property type="component" value="Chromosome 1A"/>
</dbReference>
<dbReference type="PANTHER" id="PTHR16469">
    <property type="entry name" value="UBIQUITIN-ASSOCIATED AND SH3 DOMAIN-CONTAINING BA-RELATED"/>
    <property type="match status" value="1"/>
</dbReference>
<evidence type="ECO:0000313" key="2">
    <source>
        <dbReference type="EMBL" id="AOW00378.1"/>
    </source>
</evidence>